<dbReference type="Proteomes" id="UP000194450">
    <property type="component" value="Unassembled WGS sequence"/>
</dbReference>
<dbReference type="RefSeq" id="WP_086435516.1">
    <property type="nucleotide sequence ID" value="NZ_FXWH01000004.1"/>
</dbReference>
<organism evidence="1 2">
    <name type="scientific">Pseudidiomarina planktonica</name>
    <dbReference type="NCBI Taxonomy" id="1323738"/>
    <lineage>
        <taxon>Bacteria</taxon>
        <taxon>Pseudomonadati</taxon>
        <taxon>Pseudomonadota</taxon>
        <taxon>Gammaproteobacteria</taxon>
        <taxon>Alteromonadales</taxon>
        <taxon>Idiomarinaceae</taxon>
        <taxon>Pseudidiomarina</taxon>
    </lineage>
</organism>
<reference evidence="2" key="1">
    <citation type="submission" date="2017-04" db="EMBL/GenBank/DDBJ databases">
        <authorList>
            <person name="Varghese N."/>
            <person name="Submissions S."/>
        </authorList>
    </citation>
    <scope>NUCLEOTIDE SEQUENCE [LARGE SCALE GENOMIC DNA]</scope>
</reference>
<proteinExistence type="predicted"/>
<dbReference type="EMBL" id="FXWH01000004">
    <property type="protein sequence ID" value="SMQ80756.1"/>
    <property type="molecule type" value="Genomic_DNA"/>
</dbReference>
<accession>A0A1Y6G027</accession>
<sequence>MSNQQQLDDLIAEHNSELTPRRDLWRGVEAAIAHAEQRKADSKQVPVHRQPGAWAIAAGVVLAVTMITTNIWSPVNTEVPATAQLVDVLNTHQQQQREQLLVSYQQSSYEPSATAEAELTKLRDAGDALSKALQEDPQNQALLEMLRWVHEQELMLLQSELKSETRWQQL</sequence>
<evidence type="ECO:0000313" key="1">
    <source>
        <dbReference type="EMBL" id="SMQ80756.1"/>
    </source>
</evidence>
<evidence type="ECO:0000313" key="2">
    <source>
        <dbReference type="Proteomes" id="UP000194450"/>
    </source>
</evidence>
<name>A0A1Y6G027_9GAMM</name>
<protein>
    <submittedName>
        <fullName evidence="1">Uncharacterized protein</fullName>
    </submittedName>
</protein>
<gene>
    <name evidence="1" type="ORF">SAMN06297229_2376</name>
</gene>
<dbReference type="OrthoDB" id="6227277at2"/>
<keyword evidence="2" id="KW-1185">Reference proteome</keyword>
<dbReference type="AlphaFoldDB" id="A0A1Y6G027"/>